<sequence>MLLHRLHAAKAGTQVIIPYREEDEKRHLKVTGDLGQEWDLRNEDQIAECVRHSDIVYNLVGRDYTTKNFNYADVHVKGASRIAEISAANGVSRFVHVSHLNASYDSPSEFYRTKAQGEDAVRQAFPDATIVRPGPLYGHEDKLLNSMAFYPILWKLNFGETRIRPVHVLDVAQVLSNLMQIAAPGQTLNLPGPLQYTYNDLLELVTSLTYNPPSRAPTIPKPVALLMTKVAQYAWWPLLSPDEVERRYMDDMDVKGDWDTFGVTAEQIENVAITYLRRYRSATNYARPVKLPTRHGGTSGVGAFYSTR</sequence>
<evidence type="ECO:0000313" key="2">
    <source>
        <dbReference type="EMBL" id="KAF9520846.1"/>
    </source>
</evidence>
<dbReference type="AlphaFoldDB" id="A0A9P6BDH4"/>
<dbReference type="EMBL" id="MU128910">
    <property type="protein sequence ID" value="KAF9520846.1"/>
    <property type="molecule type" value="Genomic_DNA"/>
</dbReference>
<dbReference type="GO" id="GO:0005739">
    <property type="term" value="C:mitochondrion"/>
    <property type="evidence" value="ECO:0007669"/>
    <property type="project" value="TreeGrafter"/>
</dbReference>
<reference evidence="2" key="1">
    <citation type="journal article" date="2020" name="Nat. Commun.">
        <title>Large-scale genome sequencing of mycorrhizal fungi provides insights into the early evolution of symbiotic traits.</title>
        <authorList>
            <person name="Miyauchi S."/>
            <person name="Kiss E."/>
            <person name="Kuo A."/>
            <person name="Drula E."/>
            <person name="Kohler A."/>
            <person name="Sanchez-Garcia M."/>
            <person name="Morin E."/>
            <person name="Andreopoulos B."/>
            <person name="Barry K.W."/>
            <person name="Bonito G."/>
            <person name="Buee M."/>
            <person name="Carver A."/>
            <person name="Chen C."/>
            <person name="Cichocki N."/>
            <person name="Clum A."/>
            <person name="Culley D."/>
            <person name="Crous P.W."/>
            <person name="Fauchery L."/>
            <person name="Girlanda M."/>
            <person name="Hayes R.D."/>
            <person name="Keri Z."/>
            <person name="LaButti K."/>
            <person name="Lipzen A."/>
            <person name="Lombard V."/>
            <person name="Magnuson J."/>
            <person name="Maillard F."/>
            <person name="Murat C."/>
            <person name="Nolan M."/>
            <person name="Ohm R.A."/>
            <person name="Pangilinan J."/>
            <person name="Pereira M.F."/>
            <person name="Perotto S."/>
            <person name="Peter M."/>
            <person name="Pfister S."/>
            <person name="Riley R."/>
            <person name="Sitrit Y."/>
            <person name="Stielow J.B."/>
            <person name="Szollosi G."/>
            <person name="Zifcakova L."/>
            <person name="Stursova M."/>
            <person name="Spatafora J.W."/>
            <person name="Tedersoo L."/>
            <person name="Vaario L.M."/>
            <person name="Yamada A."/>
            <person name="Yan M."/>
            <person name="Wang P."/>
            <person name="Xu J."/>
            <person name="Bruns T."/>
            <person name="Baldrian P."/>
            <person name="Vilgalys R."/>
            <person name="Dunand C."/>
            <person name="Henrissat B."/>
            <person name="Grigoriev I.V."/>
            <person name="Hibbett D."/>
            <person name="Nagy L.G."/>
            <person name="Martin F.M."/>
        </authorList>
    </citation>
    <scope>NUCLEOTIDE SEQUENCE</scope>
    <source>
        <strain evidence="2">UP504</strain>
    </source>
</reference>
<evidence type="ECO:0000259" key="1">
    <source>
        <dbReference type="Pfam" id="PF13460"/>
    </source>
</evidence>
<dbReference type="GO" id="GO:0044877">
    <property type="term" value="F:protein-containing complex binding"/>
    <property type="evidence" value="ECO:0007669"/>
    <property type="project" value="TreeGrafter"/>
</dbReference>
<dbReference type="OrthoDB" id="275457at2759"/>
<gene>
    <name evidence="2" type="ORF">BS47DRAFT_1481181</name>
</gene>
<organism evidence="2 3">
    <name type="scientific">Hydnum rufescens UP504</name>
    <dbReference type="NCBI Taxonomy" id="1448309"/>
    <lineage>
        <taxon>Eukaryota</taxon>
        <taxon>Fungi</taxon>
        <taxon>Dikarya</taxon>
        <taxon>Basidiomycota</taxon>
        <taxon>Agaricomycotina</taxon>
        <taxon>Agaricomycetes</taxon>
        <taxon>Cantharellales</taxon>
        <taxon>Hydnaceae</taxon>
        <taxon>Hydnum</taxon>
    </lineage>
</organism>
<dbReference type="InterPro" id="IPR036291">
    <property type="entry name" value="NAD(P)-bd_dom_sf"/>
</dbReference>
<dbReference type="Pfam" id="PF13460">
    <property type="entry name" value="NAD_binding_10"/>
    <property type="match status" value="1"/>
</dbReference>
<protein>
    <recommendedName>
        <fullName evidence="1">NAD(P)-binding domain-containing protein</fullName>
    </recommendedName>
</protein>
<dbReference type="InterPro" id="IPR016040">
    <property type="entry name" value="NAD(P)-bd_dom"/>
</dbReference>
<feature type="domain" description="NAD(P)-binding" evidence="1">
    <location>
        <begin position="7"/>
        <end position="139"/>
    </location>
</feature>
<dbReference type="PANTHER" id="PTHR12126:SF11">
    <property type="entry name" value="NADH DEHYDROGENASE [UBIQUINONE] 1 ALPHA SUBCOMPLEX SUBUNIT 9, MITOCHONDRIAL"/>
    <property type="match status" value="1"/>
</dbReference>
<dbReference type="Proteomes" id="UP000886523">
    <property type="component" value="Unassembled WGS sequence"/>
</dbReference>
<dbReference type="InterPro" id="IPR051207">
    <property type="entry name" value="ComplexI_NDUFA9_subunit"/>
</dbReference>
<dbReference type="Gene3D" id="3.40.50.720">
    <property type="entry name" value="NAD(P)-binding Rossmann-like Domain"/>
    <property type="match status" value="1"/>
</dbReference>
<proteinExistence type="predicted"/>
<name>A0A9P6BDH4_9AGAM</name>
<dbReference type="CDD" id="cd05271">
    <property type="entry name" value="NDUFA9_like_SDR_a"/>
    <property type="match status" value="1"/>
</dbReference>
<evidence type="ECO:0000313" key="3">
    <source>
        <dbReference type="Proteomes" id="UP000886523"/>
    </source>
</evidence>
<dbReference type="SUPFAM" id="SSF51735">
    <property type="entry name" value="NAD(P)-binding Rossmann-fold domains"/>
    <property type="match status" value="1"/>
</dbReference>
<accession>A0A9P6BDH4</accession>
<comment type="caution">
    <text evidence="2">The sequence shown here is derived from an EMBL/GenBank/DDBJ whole genome shotgun (WGS) entry which is preliminary data.</text>
</comment>
<dbReference type="PANTHER" id="PTHR12126">
    <property type="entry name" value="NADH-UBIQUINONE OXIDOREDUCTASE 39 KDA SUBUNIT-RELATED"/>
    <property type="match status" value="1"/>
</dbReference>
<keyword evidence="3" id="KW-1185">Reference proteome</keyword>